<dbReference type="Ensembl" id="ENSECAT00000108683.1">
    <property type="protein sequence ID" value="ENSECAP00000072620.1"/>
    <property type="gene ID" value="ENSECAG00000003561.3"/>
</dbReference>
<dbReference type="Proteomes" id="UP000002281">
    <property type="component" value="Chromosome 11"/>
</dbReference>
<keyword evidence="5" id="KW-0999">Mitochondrion inner membrane</keyword>
<gene>
    <name evidence="9" type="primary">TMEM11</name>
</gene>
<dbReference type="GeneTree" id="ENSGT00390000006617"/>
<dbReference type="PANTHER" id="PTHR15099:SF2">
    <property type="entry name" value="TRANSMEMBRANE PROTEIN 11, MITOCHONDRIAL"/>
    <property type="match status" value="1"/>
</dbReference>
<dbReference type="Pfam" id="PF14972">
    <property type="entry name" value="Mito_morph_reg"/>
    <property type="match status" value="1"/>
</dbReference>
<reference evidence="9" key="3">
    <citation type="submission" date="2025-09" db="UniProtKB">
        <authorList>
            <consortium name="Ensembl"/>
        </authorList>
    </citation>
    <scope>IDENTIFICATION</scope>
    <source>
        <strain evidence="9">Thoroughbred</strain>
    </source>
</reference>
<keyword evidence="7" id="KW-0496">Mitochondrion</keyword>
<name>A0A9L0SF34_HORSE</name>
<protein>
    <submittedName>
        <fullName evidence="9">Transmembrane protein 11</fullName>
    </submittedName>
</protein>
<evidence type="ECO:0000256" key="8">
    <source>
        <dbReference type="ARBA" id="ARBA00023136"/>
    </source>
</evidence>
<comment type="similarity">
    <text evidence="3">Belongs to the TMEM11 family.</text>
</comment>
<comment type="function">
    <text evidence="1">Plays a role in mitochondrial morphogenesis.</text>
</comment>
<proteinExistence type="inferred from homology"/>
<reference evidence="9" key="2">
    <citation type="submission" date="2025-08" db="UniProtKB">
        <authorList>
            <consortium name="Ensembl"/>
        </authorList>
    </citation>
    <scope>IDENTIFICATION</scope>
    <source>
        <strain evidence="9">Thoroughbred</strain>
    </source>
</reference>
<sequence length="265" mass="29177">GAVVRTTFPFRPPSLPRPPWRETLASRVSPRWPLGEGGVLARAAAAAAPERGAQALCSLRPSLALRALPVRARKDAAGASQPNHLLSLPPSAARVSVSATDCYIVHEIYNGESAQDQFEYELEQALEAQYKYIVIEPTRIGDETARWITVGNCLHKTTVLAGTACLFTPLALPLDYSHYISLPAGVLSLACCTLYGISWQFDPCCKYQVEYDAYKLSRLPLHTLTSSTPVVLVRKDDLHRKRLHNTIALAALVYCVKKIYELYAV</sequence>
<keyword evidence="10" id="KW-1185">Reference proteome</keyword>
<keyword evidence="8" id="KW-0472">Membrane</keyword>
<evidence type="ECO:0000256" key="3">
    <source>
        <dbReference type="ARBA" id="ARBA00006060"/>
    </source>
</evidence>
<dbReference type="PANTHER" id="PTHR15099">
    <property type="entry name" value="PROTEIN PM1"/>
    <property type="match status" value="1"/>
</dbReference>
<evidence type="ECO:0000256" key="4">
    <source>
        <dbReference type="ARBA" id="ARBA00022692"/>
    </source>
</evidence>
<evidence type="ECO:0000313" key="10">
    <source>
        <dbReference type="Proteomes" id="UP000002281"/>
    </source>
</evidence>
<evidence type="ECO:0000256" key="6">
    <source>
        <dbReference type="ARBA" id="ARBA00022989"/>
    </source>
</evidence>
<dbReference type="InterPro" id="IPR026120">
    <property type="entry name" value="TMEM11"/>
</dbReference>
<keyword evidence="4" id="KW-0812">Transmembrane</keyword>
<evidence type="ECO:0000256" key="7">
    <source>
        <dbReference type="ARBA" id="ARBA00023128"/>
    </source>
</evidence>
<evidence type="ECO:0000256" key="1">
    <source>
        <dbReference type="ARBA" id="ARBA00002812"/>
    </source>
</evidence>
<accession>A0A9L0SF34</accession>
<reference evidence="9 10" key="1">
    <citation type="journal article" date="2009" name="Science">
        <title>Genome sequence, comparative analysis, and population genetics of the domestic horse.</title>
        <authorList>
            <consortium name="Broad Institute Genome Sequencing Platform"/>
            <consortium name="Broad Institute Whole Genome Assembly Team"/>
            <person name="Wade C.M."/>
            <person name="Giulotto E."/>
            <person name="Sigurdsson S."/>
            <person name="Zoli M."/>
            <person name="Gnerre S."/>
            <person name="Imsland F."/>
            <person name="Lear T.L."/>
            <person name="Adelson D.L."/>
            <person name="Bailey E."/>
            <person name="Bellone R.R."/>
            <person name="Bloecker H."/>
            <person name="Distl O."/>
            <person name="Edgar R.C."/>
            <person name="Garber M."/>
            <person name="Leeb T."/>
            <person name="Mauceli E."/>
            <person name="MacLeod J.N."/>
            <person name="Penedo M.C.T."/>
            <person name="Raison J.M."/>
            <person name="Sharpe T."/>
            <person name="Vogel J."/>
            <person name="Andersson L."/>
            <person name="Antczak D.F."/>
            <person name="Biagi T."/>
            <person name="Binns M.M."/>
            <person name="Chowdhary B.P."/>
            <person name="Coleman S.J."/>
            <person name="Della Valle G."/>
            <person name="Fryc S."/>
            <person name="Guerin G."/>
            <person name="Hasegawa T."/>
            <person name="Hill E.W."/>
            <person name="Jurka J."/>
            <person name="Kiialainen A."/>
            <person name="Lindgren G."/>
            <person name="Liu J."/>
            <person name="Magnani E."/>
            <person name="Mickelson J.R."/>
            <person name="Murray J."/>
            <person name="Nergadze S.G."/>
            <person name="Onofrio R."/>
            <person name="Pedroni S."/>
            <person name="Piras M.F."/>
            <person name="Raudsepp T."/>
            <person name="Rocchi M."/>
            <person name="Roeed K.H."/>
            <person name="Ryder O.A."/>
            <person name="Searle S."/>
            <person name="Skow L."/>
            <person name="Swinburne J.E."/>
            <person name="Syvaenen A.C."/>
            <person name="Tozaki T."/>
            <person name="Valberg S.J."/>
            <person name="Vaudin M."/>
            <person name="White J.R."/>
            <person name="Zody M.C."/>
            <person name="Lander E.S."/>
            <person name="Lindblad-Toh K."/>
        </authorList>
    </citation>
    <scope>NUCLEOTIDE SEQUENCE [LARGE SCALE GENOMIC DNA]</scope>
    <source>
        <strain evidence="9 10">Thoroughbred</strain>
    </source>
</reference>
<evidence type="ECO:0000256" key="5">
    <source>
        <dbReference type="ARBA" id="ARBA00022792"/>
    </source>
</evidence>
<organism evidence="9 10">
    <name type="scientific">Equus caballus</name>
    <name type="common">Horse</name>
    <dbReference type="NCBI Taxonomy" id="9796"/>
    <lineage>
        <taxon>Eukaryota</taxon>
        <taxon>Metazoa</taxon>
        <taxon>Chordata</taxon>
        <taxon>Craniata</taxon>
        <taxon>Vertebrata</taxon>
        <taxon>Euteleostomi</taxon>
        <taxon>Mammalia</taxon>
        <taxon>Eutheria</taxon>
        <taxon>Laurasiatheria</taxon>
        <taxon>Perissodactyla</taxon>
        <taxon>Equidae</taxon>
        <taxon>Equus</taxon>
    </lineage>
</organism>
<evidence type="ECO:0000256" key="2">
    <source>
        <dbReference type="ARBA" id="ARBA00004448"/>
    </source>
</evidence>
<keyword evidence="6" id="KW-1133">Transmembrane helix</keyword>
<evidence type="ECO:0000313" key="9">
    <source>
        <dbReference type="Ensembl" id="ENSECAP00000072620.1"/>
    </source>
</evidence>
<dbReference type="GO" id="GO:0007005">
    <property type="term" value="P:mitochondrion organization"/>
    <property type="evidence" value="ECO:0007669"/>
    <property type="project" value="InterPro"/>
</dbReference>
<comment type="subcellular location">
    <subcellularLocation>
        <location evidence="2">Mitochondrion inner membrane</location>
        <topology evidence="2">Multi-pass membrane protein</topology>
    </subcellularLocation>
</comment>
<dbReference type="AlphaFoldDB" id="A0A9L0SF34"/>
<dbReference type="GO" id="GO:0005743">
    <property type="term" value="C:mitochondrial inner membrane"/>
    <property type="evidence" value="ECO:0007669"/>
    <property type="project" value="UniProtKB-SubCell"/>
</dbReference>